<evidence type="ECO:0000256" key="3">
    <source>
        <dbReference type="ARBA" id="ARBA00022544"/>
    </source>
</evidence>
<keyword evidence="3" id="KW-0309">Germination</keyword>
<evidence type="ECO:0000256" key="1">
    <source>
        <dbReference type="ARBA" id="ARBA00004635"/>
    </source>
</evidence>
<evidence type="ECO:0000313" key="11">
    <source>
        <dbReference type="Proteomes" id="UP000473885"/>
    </source>
</evidence>
<dbReference type="RefSeq" id="WP_163248192.1">
    <property type="nucleotide sequence ID" value="NZ_SXDP01000001.1"/>
</dbReference>
<dbReference type="InterPro" id="IPR057336">
    <property type="entry name" value="GerAC_N"/>
</dbReference>
<dbReference type="PANTHER" id="PTHR35789:SF1">
    <property type="entry name" value="SPORE GERMINATION PROTEIN B3"/>
    <property type="match status" value="1"/>
</dbReference>
<keyword evidence="4" id="KW-0732">Signal</keyword>
<dbReference type="InterPro" id="IPR038501">
    <property type="entry name" value="Spore_GerAC_C_sf"/>
</dbReference>
<evidence type="ECO:0000256" key="4">
    <source>
        <dbReference type="ARBA" id="ARBA00022729"/>
    </source>
</evidence>
<evidence type="ECO:0000256" key="2">
    <source>
        <dbReference type="ARBA" id="ARBA00007886"/>
    </source>
</evidence>
<accession>A0A6M0R6C2</accession>
<dbReference type="GO" id="GO:0016020">
    <property type="term" value="C:membrane"/>
    <property type="evidence" value="ECO:0007669"/>
    <property type="project" value="UniProtKB-SubCell"/>
</dbReference>
<feature type="domain" description="Spore germination GerAC-like C-terminal" evidence="8">
    <location>
        <begin position="208"/>
        <end position="373"/>
    </location>
</feature>
<sequence>MKKYLKKIAVLCVIMVFIMPLSGCWDYTEMNDFKYVAGIAVDKDINTDEYILTLEVLEASINSKSIKSEIVQSRGKTIHFAFRDAIKNTGKMLQLSHAKIIMVSKSIAMEGIIPIVDMINRDVETRNNMWILVASTSKASDIFSNKKDVDKIMSYDISDAIKNANKTGEYTPIEVFKLMQRISNNGVSAETPMVGLVNKNGITNFQVDGTAVFKGERMVGELTPNETLILQILKGKNPKFVIPVSLPNSGTVSFEIMNLKRKIRLKEEEDKIVIDMYIEMNVSMSELAETQTNYLAKGKRKELTDQVEHCLKNRSNNLIEKLQYEYKSDLIGFGNEFKKRRPIRWQEVSKYWMREYENSKINVSIDLNIKYSGLTNKNIKVGD</sequence>
<evidence type="ECO:0000259" key="8">
    <source>
        <dbReference type="Pfam" id="PF05504"/>
    </source>
</evidence>
<reference evidence="10 11" key="1">
    <citation type="submission" date="2019-04" db="EMBL/GenBank/DDBJ databases">
        <title>Genome sequencing of Clostridium botulinum Groups I-IV and Clostridium butyricum.</title>
        <authorList>
            <person name="Brunt J."/>
            <person name="Van Vliet A.H.M."/>
            <person name="Stringer S.C."/>
            <person name="Carter A.T."/>
            <person name="Peck M.W."/>
        </authorList>
    </citation>
    <scope>NUCLEOTIDE SEQUENCE [LARGE SCALE GENOMIC DNA]</scope>
    <source>
        <strain evidence="10 11">IFR 18/094</strain>
    </source>
</reference>
<keyword evidence="6" id="KW-0564">Palmitate</keyword>
<proteinExistence type="inferred from homology"/>
<dbReference type="Proteomes" id="UP000473885">
    <property type="component" value="Unassembled WGS sequence"/>
</dbReference>
<comment type="subcellular location">
    <subcellularLocation>
        <location evidence="1">Membrane</location>
        <topology evidence="1">Lipid-anchor</topology>
    </subcellularLocation>
</comment>
<dbReference type="AlphaFoldDB" id="A0A6M0R6C2"/>
<evidence type="ECO:0000256" key="7">
    <source>
        <dbReference type="ARBA" id="ARBA00023288"/>
    </source>
</evidence>
<dbReference type="InterPro" id="IPR046953">
    <property type="entry name" value="Spore_GerAC-like_C"/>
</dbReference>
<keyword evidence="11" id="KW-1185">Reference proteome</keyword>
<evidence type="ECO:0000313" key="10">
    <source>
        <dbReference type="EMBL" id="NEZ45792.1"/>
    </source>
</evidence>
<dbReference type="Pfam" id="PF05504">
    <property type="entry name" value="Spore_GerAC"/>
    <property type="match status" value="1"/>
</dbReference>
<name>A0A6M0R6C2_9CLOT</name>
<evidence type="ECO:0000256" key="5">
    <source>
        <dbReference type="ARBA" id="ARBA00023136"/>
    </source>
</evidence>
<dbReference type="Gene3D" id="3.30.300.210">
    <property type="entry name" value="Nutrient germinant receptor protein C, domain 3"/>
    <property type="match status" value="1"/>
</dbReference>
<protein>
    <submittedName>
        <fullName evidence="10">Ger(X)C family spore germination protein</fullName>
    </submittedName>
</protein>
<dbReference type="GO" id="GO:0009847">
    <property type="term" value="P:spore germination"/>
    <property type="evidence" value="ECO:0007669"/>
    <property type="project" value="InterPro"/>
</dbReference>
<feature type="domain" description="Spore germination protein N-terminal" evidence="9">
    <location>
        <begin position="26"/>
        <end position="194"/>
    </location>
</feature>
<dbReference type="Pfam" id="PF25198">
    <property type="entry name" value="Spore_GerAC_N"/>
    <property type="match status" value="1"/>
</dbReference>
<dbReference type="InterPro" id="IPR008844">
    <property type="entry name" value="Spore_GerAC-like"/>
</dbReference>
<gene>
    <name evidence="10" type="ORF">FDF74_01045</name>
</gene>
<keyword evidence="7" id="KW-0449">Lipoprotein</keyword>
<keyword evidence="5" id="KW-0472">Membrane</keyword>
<dbReference type="PANTHER" id="PTHR35789">
    <property type="entry name" value="SPORE GERMINATION PROTEIN B3"/>
    <property type="match status" value="1"/>
</dbReference>
<dbReference type="NCBIfam" id="TIGR02887">
    <property type="entry name" value="spore_ger_x_C"/>
    <property type="match status" value="1"/>
</dbReference>
<evidence type="ECO:0000259" key="9">
    <source>
        <dbReference type="Pfam" id="PF25198"/>
    </source>
</evidence>
<comment type="similarity">
    <text evidence="2">Belongs to the GerABKC lipoprotein family.</text>
</comment>
<organism evidence="10 11">
    <name type="scientific">Clostridium niameyense</name>
    <dbReference type="NCBI Taxonomy" id="1622073"/>
    <lineage>
        <taxon>Bacteria</taxon>
        <taxon>Bacillati</taxon>
        <taxon>Bacillota</taxon>
        <taxon>Clostridia</taxon>
        <taxon>Eubacteriales</taxon>
        <taxon>Clostridiaceae</taxon>
        <taxon>Clostridium</taxon>
    </lineage>
</organism>
<comment type="caution">
    <text evidence="10">The sequence shown here is derived from an EMBL/GenBank/DDBJ whole genome shotgun (WGS) entry which is preliminary data.</text>
</comment>
<evidence type="ECO:0000256" key="6">
    <source>
        <dbReference type="ARBA" id="ARBA00023139"/>
    </source>
</evidence>
<dbReference type="EMBL" id="SXDP01000001">
    <property type="protein sequence ID" value="NEZ45792.1"/>
    <property type="molecule type" value="Genomic_DNA"/>
</dbReference>